<dbReference type="AlphaFoldDB" id="A0A1B6H1A5"/>
<accession>A0A1B6H1A5</accession>
<dbReference type="EMBL" id="GECZ01001341">
    <property type="protein sequence ID" value="JAS68428.1"/>
    <property type="molecule type" value="Transcribed_RNA"/>
</dbReference>
<reference evidence="1" key="1">
    <citation type="submission" date="2015-11" db="EMBL/GenBank/DDBJ databases">
        <title>De novo transcriptome assembly of four potential Pierce s Disease insect vectors from Arizona vineyards.</title>
        <authorList>
            <person name="Tassone E.E."/>
        </authorList>
    </citation>
    <scope>NUCLEOTIDE SEQUENCE</scope>
</reference>
<evidence type="ECO:0000313" key="1">
    <source>
        <dbReference type="EMBL" id="JAS68428.1"/>
    </source>
</evidence>
<name>A0A1B6H1A5_9HEMI</name>
<gene>
    <name evidence="1" type="ORF">g.16447</name>
</gene>
<protein>
    <submittedName>
        <fullName evidence="1">Uncharacterized protein</fullName>
    </submittedName>
</protein>
<proteinExistence type="predicted"/>
<feature type="non-terminal residue" evidence="1">
    <location>
        <position position="1"/>
    </location>
</feature>
<organism evidence="1">
    <name type="scientific">Cuerna arida</name>
    <dbReference type="NCBI Taxonomy" id="1464854"/>
    <lineage>
        <taxon>Eukaryota</taxon>
        <taxon>Metazoa</taxon>
        <taxon>Ecdysozoa</taxon>
        <taxon>Arthropoda</taxon>
        <taxon>Hexapoda</taxon>
        <taxon>Insecta</taxon>
        <taxon>Pterygota</taxon>
        <taxon>Neoptera</taxon>
        <taxon>Paraneoptera</taxon>
        <taxon>Hemiptera</taxon>
        <taxon>Auchenorrhyncha</taxon>
        <taxon>Membracoidea</taxon>
        <taxon>Cicadellidae</taxon>
        <taxon>Cicadellinae</taxon>
        <taxon>Proconiini</taxon>
        <taxon>Cuerna</taxon>
    </lineage>
</organism>
<sequence length="165" mass="19405">FLVMISIVLIFTLNFNIVFSLTTEKIYLTSIERSVDIPLRELDKRIVKMLTELPPSIDKNVQANAQMSVLLYRYIMDYFNYLNGIGELLLNEDKNAYRLLEEIGVEGPEFLKIEMLRESWHSIGKLYGFHEGEIEEMTTTFGATKYMWQNLKKQLETHLEKQKKT</sequence>